<dbReference type="Gene3D" id="2.60.40.2060">
    <property type="match status" value="1"/>
</dbReference>
<feature type="chain" id="PRO_5020721693" evidence="1">
    <location>
        <begin position="30"/>
        <end position="238"/>
    </location>
</feature>
<evidence type="ECO:0000259" key="3">
    <source>
        <dbReference type="Pfam" id="PF18003"/>
    </source>
</evidence>
<keyword evidence="5" id="KW-1185">Reference proteome</keyword>
<feature type="signal peptide" evidence="1">
    <location>
        <begin position="1"/>
        <end position="29"/>
    </location>
</feature>
<gene>
    <name evidence="4" type="ORF">E7Z59_13630</name>
</gene>
<dbReference type="OrthoDB" id="1433240at2"/>
<dbReference type="Pfam" id="PF18003">
    <property type="entry name" value="DUF3823_C"/>
    <property type="match status" value="1"/>
</dbReference>
<dbReference type="Proteomes" id="UP000305939">
    <property type="component" value="Unassembled WGS sequence"/>
</dbReference>
<evidence type="ECO:0000259" key="2">
    <source>
        <dbReference type="Pfam" id="PF12866"/>
    </source>
</evidence>
<dbReference type="Pfam" id="PF12866">
    <property type="entry name" value="DUF3823"/>
    <property type="match status" value="1"/>
</dbReference>
<keyword evidence="1" id="KW-0732">Signal</keyword>
<dbReference type="EMBL" id="SSMC01000003">
    <property type="protein sequence ID" value="THD66814.1"/>
    <property type="molecule type" value="Genomic_DNA"/>
</dbReference>
<evidence type="ECO:0000313" key="5">
    <source>
        <dbReference type="Proteomes" id="UP000305939"/>
    </source>
</evidence>
<sequence length="238" mass="26494">MKNKKLKMTIMKKYTYLLLLMVFAGLSTACELDELQGPDAELYGSIIDEATGELVQQDIIRGGELELREHGWENVSPQFMNYKVDGTFRDSKLFSADYNIYPIKTNFHPIDTIVTNISGSKELELLVTPYIRIINPSISKSGNIITATFSLDQTGVNQVKKVGLYAGADGNVGEPMRLTKAEQEINAVSDPSTVYTLSINADNEIDLKTGKSYFFRIGALYDAPNARFNYAPAENIQL</sequence>
<feature type="domain" description="DUF3823" evidence="2">
    <location>
        <begin position="41"/>
        <end position="127"/>
    </location>
</feature>
<dbReference type="AlphaFoldDB" id="A0A4V3UY08"/>
<comment type="caution">
    <text evidence="4">The sequence shown here is derived from an EMBL/GenBank/DDBJ whole genome shotgun (WGS) entry which is preliminary data.</text>
</comment>
<reference evidence="4 5" key="1">
    <citation type="submission" date="2019-04" db="EMBL/GenBank/DDBJ databases">
        <title>Draft genome sequence of Robertkochia marina CC-AMO-30D.</title>
        <authorList>
            <person name="Hameed A."/>
            <person name="Lin S.-Y."/>
            <person name="Shahina M."/>
            <person name="Lai W.-A."/>
            <person name="Young C.-C."/>
        </authorList>
    </citation>
    <scope>NUCLEOTIDE SEQUENCE [LARGE SCALE GENOMIC DNA]</scope>
    <source>
        <strain evidence="4 5">CC-AMO-30D</strain>
    </source>
</reference>
<dbReference type="InterPro" id="IPR041186">
    <property type="entry name" value="DUF3823_C"/>
</dbReference>
<protein>
    <submittedName>
        <fullName evidence="4">DUF3823 domain-containing protein</fullName>
    </submittedName>
</protein>
<evidence type="ECO:0000256" key="1">
    <source>
        <dbReference type="SAM" id="SignalP"/>
    </source>
</evidence>
<organism evidence="4 5">
    <name type="scientific">Robertkochia marina</name>
    <dbReference type="NCBI Taxonomy" id="1227945"/>
    <lineage>
        <taxon>Bacteria</taxon>
        <taxon>Pseudomonadati</taxon>
        <taxon>Bacteroidota</taxon>
        <taxon>Flavobacteriia</taxon>
        <taxon>Flavobacteriales</taxon>
        <taxon>Flavobacteriaceae</taxon>
        <taxon>Robertkochia</taxon>
    </lineage>
</organism>
<accession>A0A4V3UY08</accession>
<evidence type="ECO:0000313" key="4">
    <source>
        <dbReference type="EMBL" id="THD66814.1"/>
    </source>
</evidence>
<name>A0A4V3UY08_9FLAO</name>
<dbReference type="InterPro" id="IPR024278">
    <property type="entry name" value="DUF3823_N"/>
</dbReference>
<proteinExistence type="predicted"/>
<dbReference type="PROSITE" id="PS51257">
    <property type="entry name" value="PROKAR_LIPOPROTEIN"/>
    <property type="match status" value="1"/>
</dbReference>
<dbReference type="RefSeq" id="WP_136336883.1">
    <property type="nucleotide sequence ID" value="NZ_QXMP01000023.1"/>
</dbReference>
<feature type="domain" description="DUF3823" evidence="3">
    <location>
        <begin position="131"/>
        <end position="234"/>
    </location>
</feature>
<dbReference type="Gene3D" id="2.60.40.1120">
    <property type="entry name" value="Carboxypeptidase-like, regulatory domain"/>
    <property type="match status" value="1"/>
</dbReference>